<accession>A0A9W8B856</accession>
<dbReference type="InterPro" id="IPR002110">
    <property type="entry name" value="Ankyrin_rpt"/>
</dbReference>
<dbReference type="PROSITE" id="PS50088">
    <property type="entry name" value="ANK_REPEAT"/>
    <property type="match status" value="3"/>
</dbReference>
<feature type="repeat" description="ANK" evidence="3">
    <location>
        <begin position="35"/>
        <end position="67"/>
    </location>
</feature>
<dbReference type="Gene3D" id="1.25.40.20">
    <property type="entry name" value="Ankyrin repeat-containing domain"/>
    <property type="match status" value="2"/>
</dbReference>
<sequence length="305" mass="32909">MVLHEATDDPGCLEYLVGLEKRCGIRVDVNYPKRGGWTALHTAASKGNTVVIALLLHAGACATATTKDGHTPVHLASEHHHTAVVIQLVSAAPRTALQPTNNGRLPIHIAARQGDLATVRWFLQQSVDAAEHGFGEPGNQPNDATIALSTLAKPATWSVAELVRAEDKAGTDVLKDGIVSGSLSLLQYLVGTTAKRSTLSAQLHRQETSTGKLPIHVAALTGNVAILQYLHQNGIIDEADGNAKDTWDEWTPLCYAARYGHLAAIEYLIHQCHADKHIADRHQRTPCDIAKLWRQPDDIVHALAP</sequence>
<dbReference type="AlphaFoldDB" id="A0A9W8B856"/>
<dbReference type="PROSITE" id="PS50297">
    <property type="entry name" value="ANK_REP_REGION"/>
    <property type="match status" value="3"/>
</dbReference>
<keyword evidence="2 3" id="KW-0040">ANK repeat</keyword>
<feature type="repeat" description="ANK" evidence="3">
    <location>
        <begin position="102"/>
        <end position="128"/>
    </location>
</feature>
<evidence type="ECO:0008006" key="6">
    <source>
        <dbReference type="Google" id="ProtNLM"/>
    </source>
</evidence>
<name>A0A9W8B856_9FUNG</name>
<evidence type="ECO:0000256" key="1">
    <source>
        <dbReference type="ARBA" id="ARBA00022737"/>
    </source>
</evidence>
<organism evidence="4 5">
    <name type="scientific">Dimargaris verticillata</name>
    <dbReference type="NCBI Taxonomy" id="2761393"/>
    <lineage>
        <taxon>Eukaryota</taxon>
        <taxon>Fungi</taxon>
        <taxon>Fungi incertae sedis</taxon>
        <taxon>Zoopagomycota</taxon>
        <taxon>Kickxellomycotina</taxon>
        <taxon>Dimargaritomycetes</taxon>
        <taxon>Dimargaritales</taxon>
        <taxon>Dimargaritaceae</taxon>
        <taxon>Dimargaris</taxon>
    </lineage>
</organism>
<dbReference type="Proteomes" id="UP001151582">
    <property type="component" value="Unassembled WGS sequence"/>
</dbReference>
<evidence type="ECO:0000313" key="5">
    <source>
        <dbReference type="Proteomes" id="UP001151582"/>
    </source>
</evidence>
<keyword evidence="5" id="KW-1185">Reference proteome</keyword>
<evidence type="ECO:0000256" key="2">
    <source>
        <dbReference type="ARBA" id="ARBA00023043"/>
    </source>
</evidence>
<dbReference type="PANTHER" id="PTHR24201">
    <property type="entry name" value="ANK_REP_REGION DOMAIN-CONTAINING PROTEIN"/>
    <property type="match status" value="1"/>
</dbReference>
<evidence type="ECO:0000313" key="4">
    <source>
        <dbReference type="EMBL" id="KAJ1978686.1"/>
    </source>
</evidence>
<protein>
    <recommendedName>
        <fullName evidence="6">Ankyrin repeat-containing domain protein</fullName>
    </recommendedName>
</protein>
<proteinExistence type="predicted"/>
<dbReference type="OrthoDB" id="539213at2759"/>
<comment type="caution">
    <text evidence="4">The sequence shown here is derived from an EMBL/GenBank/DDBJ whole genome shotgun (WGS) entry which is preliminary data.</text>
</comment>
<dbReference type="PANTHER" id="PTHR24201:SF16">
    <property type="entry name" value="ANKYRIN-1-LIKE-RELATED"/>
    <property type="match status" value="1"/>
</dbReference>
<dbReference type="SUPFAM" id="SSF48403">
    <property type="entry name" value="Ankyrin repeat"/>
    <property type="match status" value="1"/>
</dbReference>
<feature type="repeat" description="ANK" evidence="3">
    <location>
        <begin position="210"/>
        <end position="234"/>
    </location>
</feature>
<dbReference type="GO" id="GO:0005634">
    <property type="term" value="C:nucleus"/>
    <property type="evidence" value="ECO:0007669"/>
    <property type="project" value="TreeGrafter"/>
</dbReference>
<gene>
    <name evidence="4" type="ORF">H4R34_003116</name>
</gene>
<dbReference type="Pfam" id="PF00023">
    <property type="entry name" value="Ank"/>
    <property type="match status" value="1"/>
</dbReference>
<evidence type="ECO:0000256" key="3">
    <source>
        <dbReference type="PROSITE-ProRule" id="PRU00023"/>
    </source>
</evidence>
<dbReference type="EMBL" id="JANBQB010000262">
    <property type="protein sequence ID" value="KAJ1978686.1"/>
    <property type="molecule type" value="Genomic_DNA"/>
</dbReference>
<dbReference type="InterPro" id="IPR036770">
    <property type="entry name" value="Ankyrin_rpt-contain_sf"/>
</dbReference>
<dbReference type="InterPro" id="IPR050776">
    <property type="entry name" value="Ank_Repeat/CDKN_Inhibitor"/>
</dbReference>
<dbReference type="SMART" id="SM00248">
    <property type="entry name" value="ANK"/>
    <property type="match status" value="5"/>
</dbReference>
<keyword evidence="1" id="KW-0677">Repeat</keyword>
<dbReference type="Pfam" id="PF12796">
    <property type="entry name" value="Ank_2"/>
    <property type="match status" value="2"/>
</dbReference>
<reference evidence="4" key="1">
    <citation type="submission" date="2022-07" db="EMBL/GenBank/DDBJ databases">
        <title>Phylogenomic reconstructions and comparative analyses of Kickxellomycotina fungi.</title>
        <authorList>
            <person name="Reynolds N.K."/>
            <person name="Stajich J.E."/>
            <person name="Barry K."/>
            <person name="Grigoriev I.V."/>
            <person name="Crous P."/>
            <person name="Smith M.E."/>
        </authorList>
    </citation>
    <scope>NUCLEOTIDE SEQUENCE</scope>
    <source>
        <strain evidence="4">RSA 567</strain>
    </source>
</reference>